<dbReference type="RefSeq" id="WP_147166496.1">
    <property type="nucleotide sequence ID" value="NZ_VOOR01000008.1"/>
</dbReference>
<evidence type="ECO:0000256" key="4">
    <source>
        <dbReference type="ARBA" id="ARBA00023163"/>
    </source>
</evidence>
<accession>A0A5C6RW36</accession>
<evidence type="ECO:0000256" key="3">
    <source>
        <dbReference type="ARBA" id="ARBA00023159"/>
    </source>
</evidence>
<feature type="domain" description="HTH araC/xylS-type" evidence="5">
    <location>
        <begin position="207"/>
        <end position="304"/>
    </location>
</feature>
<dbReference type="SMART" id="SM00342">
    <property type="entry name" value="HTH_ARAC"/>
    <property type="match status" value="1"/>
</dbReference>
<dbReference type="PANTHER" id="PTHR46796">
    <property type="entry name" value="HTH-TYPE TRANSCRIPTIONAL ACTIVATOR RHAS-RELATED"/>
    <property type="match status" value="1"/>
</dbReference>
<dbReference type="InterPro" id="IPR018060">
    <property type="entry name" value="HTH_AraC"/>
</dbReference>
<dbReference type="PROSITE" id="PS01124">
    <property type="entry name" value="HTH_ARAC_FAMILY_2"/>
    <property type="match status" value="1"/>
</dbReference>
<dbReference type="GO" id="GO:0003700">
    <property type="term" value="F:DNA-binding transcription factor activity"/>
    <property type="evidence" value="ECO:0007669"/>
    <property type="project" value="InterPro"/>
</dbReference>
<dbReference type="InterPro" id="IPR050204">
    <property type="entry name" value="AraC_XylS_family_regulators"/>
</dbReference>
<keyword evidence="1" id="KW-0805">Transcription regulation</keyword>
<dbReference type="AlphaFoldDB" id="A0A5C6RW36"/>
<name>A0A5C6RW36_9BACT</name>
<dbReference type="InterPro" id="IPR020449">
    <property type="entry name" value="Tscrpt_reg_AraC-type_HTH"/>
</dbReference>
<evidence type="ECO:0000313" key="6">
    <source>
        <dbReference type="EMBL" id="TXB66327.1"/>
    </source>
</evidence>
<dbReference type="SUPFAM" id="SSF46689">
    <property type="entry name" value="Homeodomain-like"/>
    <property type="match status" value="2"/>
</dbReference>
<dbReference type="InterPro" id="IPR003313">
    <property type="entry name" value="AraC-bd"/>
</dbReference>
<evidence type="ECO:0000313" key="7">
    <source>
        <dbReference type="Proteomes" id="UP000321580"/>
    </source>
</evidence>
<protein>
    <submittedName>
        <fullName evidence="6">Helix-turn-helix transcriptional regulator</fullName>
    </submittedName>
</protein>
<dbReference type="Pfam" id="PF02311">
    <property type="entry name" value="AraC_binding"/>
    <property type="match status" value="1"/>
</dbReference>
<dbReference type="PROSITE" id="PS00041">
    <property type="entry name" value="HTH_ARAC_FAMILY_1"/>
    <property type="match status" value="1"/>
</dbReference>
<organism evidence="6 7">
    <name type="scientific">Phaeodactylibacter luteus</name>
    <dbReference type="NCBI Taxonomy" id="1564516"/>
    <lineage>
        <taxon>Bacteria</taxon>
        <taxon>Pseudomonadati</taxon>
        <taxon>Bacteroidota</taxon>
        <taxon>Saprospiria</taxon>
        <taxon>Saprospirales</taxon>
        <taxon>Haliscomenobacteraceae</taxon>
        <taxon>Phaeodactylibacter</taxon>
    </lineage>
</organism>
<keyword evidence="7" id="KW-1185">Reference proteome</keyword>
<keyword evidence="3" id="KW-0010">Activator</keyword>
<gene>
    <name evidence="6" type="ORF">FRY97_05805</name>
</gene>
<sequence>MTVLAGSTFHTPQRLIRVSEQLSAFNLDFEDLIIHSRTQVFEKHVPDSGLSIKLGHIGEEHFFIDGQRHSIGPNEYLLVNRHQAFDCYLKSPTPVEGFCLYLGQPVIQEAAALLLRTEESLLDLPDASAEAEPSFWEKIYRTSENELGQYLEWLRPRMASGEGIDFNRVFFDTATVLLRSHWKIQTEMQGIACSRKSTREELYRRLCIARTYIFDHYRQDIQLEELSRVAMLSKYHLLRSYKQAFNITPYQQVLEMRLAQARELVLQGGNLENIAQDLGFSDRRSFTKAFKRAYGMAPSHYREHC</sequence>
<dbReference type="Proteomes" id="UP000321580">
    <property type="component" value="Unassembled WGS sequence"/>
</dbReference>
<keyword evidence="4" id="KW-0804">Transcription</keyword>
<evidence type="ECO:0000256" key="1">
    <source>
        <dbReference type="ARBA" id="ARBA00023015"/>
    </source>
</evidence>
<dbReference type="InterPro" id="IPR018062">
    <property type="entry name" value="HTH_AraC-typ_CS"/>
</dbReference>
<keyword evidence="2" id="KW-0238">DNA-binding</keyword>
<dbReference type="OrthoDB" id="642439at2"/>
<dbReference type="SUPFAM" id="SSF51215">
    <property type="entry name" value="Regulatory protein AraC"/>
    <property type="match status" value="1"/>
</dbReference>
<dbReference type="InterPro" id="IPR037923">
    <property type="entry name" value="HTH-like"/>
</dbReference>
<dbReference type="PANTHER" id="PTHR46796:SF12">
    <property type="entry name" value="HTH-TYPE DNA-BINDING TRANSCRIPTIONAL ACTIVATOR EUTR"/>
    <property type="match status" value="1"/>
</dbReference>
<reference evidence="6 7" key="1">
    <citation type="submission" date="2019-08" db="EMBL/GenBank/DDBJ databases">
        <title>Genome of Phaeodactylibacter luteus.</title>
        <authorList>
            <person name="Bowman J.P."/>
        </authorList>
    </citation>
    <scope>NUCLEOTIDE SEQUENCE [LARGE SCALE GENOMIC DNA]</scope>
    <source>
        <strain evidence="6 7">KCTC 42180</strain>
    </source>
</reference>
<dbReference type="Gene3D" id="1.10.10.60">
    <property type="entry name" value="Homeodomain-like"/>
    <property type="match status" value="1"/>
</dbReference>
<evidence type="ECO:0000256" key="2">
    <source>
        <dbReference type="ARBA" id="ARBA00023125"/>
    </source>
</evidence>
<dbReference type="InterPro" id="IPR009057">
    <property type="entry name" value="Homeodomain-like_sf"/>
</dbReference>
<comment type="caution">
    <text evidence="6">The sequence shown here is derived from an EMBL/GenBank/DDBJ whole genome shotgun (WGS) entry which is preliminary data.</text>
</comment>
<evidence type="ECO:0000259" key="5">
    <source>
        <dbReference type="PROSITE" id="PS01124"/>
    </source>
</evidence>
<dbReference type="EMBL" id="VOOR01000008">
    <property type="protein sequence ID" value="TXB66327.1"/>
    <property type="molecule type" value="Genomic_DNA"/>
</dbReference>
<dbReference type="GO" id="GO:0043565">
    <property type="term" value="F:sequence-specific DNA binding"/>
    <property type="evidence" value="ECO:0007669"/>
    <property type="project" value="InterPro"/>
</dbReference>
<proteinExistence type="predicted"/>
<dbReference type="Pfam" id="PF12833">
    <property type="entry name" value="HTH_18"/>
    <property type="match status" value="1"/>
</dbReference>
<dbReference type="PRINTS" id="PR00032">
    <property type="entry name" value="HTHARAC"/>
</dbReference>